<gene>
    <name evidence="1" type="ORF">BUALT_Bualt06G0000800</name>
</gene>
<name>A0AAV6XMK5_9LAMI</name>
<accession>A0AAV6XMK5</accession>
<evidence type="ECO:0000313" key="2">
    <source>
        <dbReference type="Proteomes" id="UP000826271"/>
    </source>
</evidence>
<sequence>MNEAKPVLTPLATMPTLTLHSGSVLSKLTEYRAVTGSELIFTIHKPPVIYCDNVGATHLCSNPVFHSHMKHVAVRFQFIHGEVQSGALRVAHVSTEDQLSGALTKPLPQD</sequence>
<protein>
    <submittedName>
        <fullName evidence="1">Uncharacterized protein</fullName>
    </submittedName>
</protein>
<dbReference type="EMBL" id="WHWC01000006">
    <property type="protein sequence ID" value="KAG8380295.1"/>
    <property type="molecule type" value="Genomic_DNA"/>
</dbReference>
<dbReference type="AlphaFoldDB" id="A0AAV6XMK5"/>
<reference evidence="1" key="1">
    <citation type="submission" date="2019-10" db="EMBL/GenBank/DDBJ databases">
        <authorList>
            <person name="Zhang R."/>
            <person name="Pan Y."/>
            <person name="Wang J."/>
            <person name="Ma R."/>
            <person name="Yu S."/>
        </authorList>
    </citation>
    <scope>NUCLEOTIDE SEQUENCE</scope>
    <source>
        <strain evidence="1">LA-IB0</strain>
        <tissue evidence="1">Leaf</tissue>
    </source>
</reference>
<dbReference type="CDD" id="cd09272">
    <property type="entry name" value="RNase_HI_RT_Ty1"/>
    <property type="match status" value="1"/>
</dbReference>
<comment type="caution">
    <text evidence="1">The sequence shown here is derived from an EMBL/GenBank/DDBJ whole genome shotgun (WGS) entry which is preliminary data.</text>
</comment>
<evidence type="ECO:0000313" key="1">
    <source>
        <dbReference type="EMBL" id="KAG8380295.1"/>
    </source>
</evidence>
<proteinExistence type="predicted"/>
<keyword evidence="2" id="KW-1185">Reference proteome</keyword>
<organism evidence="1 2">
    <name type="scientific">Buddleja alternifolia</name>
    <dbReference type="NCBI Taxonomy" id="168488"/>
    <lineage>
        <taxon>Eukaryota</taxon>
        <taxon>Viridiplantae</taxon>
        <taxon>Streptophyta</taxon>
        <taxon>Embryophyta</taxon>
        <taxon>Tracheophyta</taxon>
        <taxon>Spermatophyta</taxon>
        <taxon>Magnoliopsida</taxon>
        <taxon>eudicotyledons</taxon>
        <taxon>Gunneridae</taxon>
        <taxon>Pentapetalae</taxon>
        <taxon>asterids</taxon>
        <taxon>lamiids</taxon>
        <taxon>Lamiales</taxon>
        <taxon>Scrophulariaceae</taxon>
        <taxon>Buddlejeae</taxon>
        <taxon>Buddleja</taxon>
    </lineage>
</organism>
<dbReference type="Proteomes" id="UP000826271">
    <property type="component" value="Unassembled WGS sequence"/>
</dbReference>